<gene>
    <name evidence="10" type="ORF">Scep_007710</name>
</gene>
<dbReference type="InterPro" id="IPR014721">
    <property type="entry name" value="Ribsml_uS5_D2-typ_fold_subgr"/>
</dbReference>
<dbReference type="Proteomes" id="UP001419268">
    <property type="component" value="Unassembled WGS sequence"/>
</dbReference>
<organism evidence="10 11">
    <name type="scientific">Stephania cephalantha</name>
    <dbReference type="NCBI Taxonomy" id="152367"/>
    <lineage>
        <taxon>Eukaryota</taxon>
        <taxon>Viridiplantae</taxon>
        <taxon>Streptophyta</taxon>
        <taxon>Embryophyta</taxon>
        <taxon>Tracheophyta</taxon>
        <taxon>Spermatophyta</taxon>
        <taxon>Magnoliopsida</taxon>
        <taxon>Ranunculales</taxon>
        <taxon>Menispermaceae</taxon>
        <taxon>Menispermoideae</taxon>
        <taxon>Cissampelideae</taxon>
        <taxon>Stephania</taxon>
    </lineage>
</organism>
<accession>A0AAP0KC70</accession>
<dbReference type="PANTHER" id="PTHR48432:SF1">
    <property type="entry name" value="S5 DRBM DOMAIN-CONTAINING PROTEIN"/>
    <property type="match status" value="1"/>
</dbReference>
<dbReference type="GO" id="GO:0003735">
    <property type="term" value="F:structural constituent of ribosome"/>
    <property type="evidence" value="ECO:0007669"/>
    <property type="project" value="UniProtKB-UniRule"/>
</dbReference>
<evidence type="ECO:0000259" key="9">
    <source>
        <dbReference type="PROSITE" id="PS52045"/>
    </source>
</evidence>
<dbReference type="EMBL" id="JBBNAG010000003">
    <property type="protein sequence ID" value="KAK9148953.1"/>
    <property type="molecule type" value="Genomic_DNA"/>
</dbReference>
<feature type="region of interest" description="Disordered" evidence="7">
    <location>
        <begin position="70"/>
        <end position="144"/>
    </location>
</feature>
<feature type="compositionally biased region" description="Low complexity" evidence="7">
    <location>
        <begin position="133"/>
        <end position="144"/>
    </location>
</feature>
<name>A0AAP0KC70_9MAGN</name>
<proteinExistence type="inferred from homology"/>
<evidence type="ECO:0000256" key="4">
    <source>
        <dbReference type="ARBA" id="ARBA00022980"/>
    </source>
</evidence>
<keyword evidence="11" id="KW-1185">Reference proteome</keyword>
<evidence type="ECO:0008006" key="12">
    <source>
        <dbReference type="Google" id="ProtNLM"/>
    </source>
</evidence>
<evidence type="ECO:0000256" key="3">
    <source>
        <dbReference type="ARBA" id="ARBA00022884"/>
    </source>
</evidence>
<dbReference type="Gene3D" id="3.30.230.10">
    <property type="match status" value="1"/>
</dbReference>
<dbReference type="InterPro" id="IPR005324">
    <property type="entry name" value="Ribosomal_uS5_C"/>
</dbReference>
<dbReference type="GO" id="GO:0005737">
    <property type="term" value="C:cytoplasm"/>
    <property type="evidence" value="ECO:0007669"/>
    <property type="project" value="UniProtKB-ARBA"/>
</dbReference>
<dbReference type="FunFam" id="3.30.230.10:FF:000002">
    <property type="entry name" value="30S ribosomal protein S5"/>
    <property type="match status" value="1"/>
</dbReference>
<evidence type="ECO:0000256" key="1">
    <source>
        <dbReference type="ARBA" id="ARBA00008945"/>
    </source>
</evidence>
<evidence type="ECO:0000313" key="11">
    <source>
        <dbReference type="Proteomes" id="UP001419268"/>
    </source>
</evidence>
<dbReference type="SUPFAM" id="SSF54211">
    <property type="entry name" value="Ribosomal protein S5 domain 2-like"/>
    <property type="match status" value="1"/>
</dbReference>
<comment type="caution">
    <text evidence="10">The sequence shown here is derived from an EMBL/GenBank/DDBJ whole genome shotgun (WGS) entry which is preliminary data.</text>
</comment>
<dbReference type="GO" id="GO:0003729">
    <property type="term" value="F:mRNA binding"/>
    <property type="evidence" value="ECO:0007669"/>
    <property type="project" value="UniProtKB-ARBA"/>
</dbReference>
<comment type="similarity">
    <text evidence="1">Belongs to the universal ribosomal protein uS5 family.</text>
</comment>
<dbReference type="GO" id="GO:0019843">
    <property type="term" value="F:rRNA binding"/>
    <property type="evidence" value="ECO:0007669"/>
    <property type="project" value="UniProtKB-KW"/>
</dbReference>
<dbReference type="AlphaFoldDB" id="A0AAP0KC70"/>
<evidence type="ECO:0000256" key="5">
    <source>
        <dbReference type="ARBA" id="ARBA00023274"/>
    </source>
</evidence>
<evidence type="ECO:0000259" key="8">
    <source>
        <dbReference type="PROSITE" id="PS50881"/>
    </source>
</evidence>
<dbReference type="Pfam" id="PF03719">
    <property type="entry name" value="Ribosomal_S5_C"/>
    <property type="match status" value="1"/>
</dbReference>
<sequence length="782" mass="88163">MAMAAARTIMLRTSWSLSRLLTTPPLRNLNPNLSSLAHSRPHQCRTPNRHRHRHRFFSSSGGAADELLAEVERRERESESEAKGGVEVNEGDEEEEDYMRLGRDREAREGEGEARPISISAKSPPIPRAKTTRGSPPMRSRSGLRSLRRSLRGMRSFSRTLPIFETFDDAFKWMNKIDKFEQKHFRLRPEYRVIGELMNRLKEATGKDRFMLLQKLNRATRLVQWKESYDPENPATDGVVQHQQVGPSHDLVENAGFERDKRMLQGEIDDDDDEDFIEDKDDILMEKLNAIDKKLEEKLAELDRTFGKKIKDLAEERSSLTEQKRRPLYRKGGRIAKYTAMVACGNYHGVVGYAKGKGPAVPIALQKIYLWPAPTQTGMKAGKTVQTILYLVGLKNVKSKVIGSRNPHNTVKTLFKALNAIETPKDVQEKFGRTVVESCLHHEKLSAEELDEYSSTRAEYARWEGRCRTFNSAHGRRSTIEDEDLELERQLKIINKPANVTIKTSTGDVYACVDIHQQPALDHPMLKNHKVQLRRTSSSPKEIFDMTSSTNIYKKSMLDQVDCPDGTVPIKRVGKEELKAAKYFFESLHSRRNDVRPQASSYPGLQSAVSRLKQGGYKGVGAEVSLEKVDVAAAHFSASHVWVSDDPDGFANSLWAGWMEVDGHGHWRLYVDSKEVGYWPNELVPALSDDANHLLWGSVTLGPIGDNSSPMGNGRLPDTGDYKKSGFFYKMKMRSGNYNFGDPPMDQTDISVDCNANYGVANFKSTYNGVSILYGGPGGMCS</sequence>
<dbReference type="Pfam" id="PF14365">
    <property type="entry name" value="Neprosin_AP"/>
    <property type="match status" value="1"/>
</dbReference>
<dbReference type="InterPro" id="IPR020568">
    <property type="entry name" value="Ribosomal_Su5_D2-typ_SF"/>
</dbReference>
<keyword evidence="3" id="KW-0694">RNA-binding</keyword>
<dbReference type="Pfam" id="PF03080">
    <property type="entry name" value="Neprosin"/>
    <property type="match status" value="1"/>
</dbReference>
<keyword evidence="4 6" id="KW-0689">Ribosomal protein</keyword>
<evidence type="ECO:0000256" key="6">
    <source>
        <dbReference type="PROSITE-ProRule" id="PRU00268"/>
    </source>
</evidence>
<dbReference type="InterPro" id="IPR025521">
    <property type="entry name" value="Neprosin_propep"/>
</dbReference>
<dbReference type="GO" id="GO:0006412">
    <property type="term" value="P:translation"/>
    <property type="evidence" value="ECO:0007669"/>
    <property type="project" value="InterPro"/>
</dbReference>
<dbReference type="GO" id="GO:1990904">
    <property type="term" value="C:ribonucleoprotein complex"/>
    <property type="evidence" value="ECO:0007669"/>
    <property type="project" value="UniProtKB-UniRule"/>
</dbReference>
<evidence type="ECO:0000256" key="7">
    <source>
        <dbReference type="SAM" id="MobiDB-lite"/>
    </source>
</evidence>
<dbReference type="PROSITE" id="PS52045">
    <property type="entry name" value="NEPROSIN_PEP_CD"/>
    <property type="match status" value="1"/>
</dbReference>
<dbReference type="Gene3D" id="3.30.160.20">
    <property type="match status" value="1"/>
</dbReference>
<dbReference type="InterPro" id="IPR000851">
    <property type="entry name" value="Ribosomal_uS5"/>
</dbReference>
<feature type="domain" description="Neprosin PEP catalytic" evidence="9">
    <location>
        <begin position="524"/>
        <end position="782"/>
    </location>
</feature>
<feature type="domain" description="S5 DRBM" evidence="8">
    <location>
        <begin position="316"/>
        <end position="367"/>
    </location>
</feature>
<protein>
    <recommendedName>
        <fullName evidence="12">Neprosin domain-containing protein</fullName>
    </recommendedName>
</protein>
<keyword evidence="5 6" id="KW-0687">Ribonucleoprotein</keyword>
<evidence type="ECO:0000313" key="10">
    <source>
        <dbReference type="EMBL" id="KAK9148953.1"/>
    </source>
</evidence>
<dbReference type="GO" id="GO:0005840">
    <property type="term" value="C:ribosome"/>
    <property type="evidence" value="ECO:0007669"/>
    <property type="project" value="UniProtKB-KW"/>
</dbReference>
<dbReference type="PANTHER" id="PTHR48432">
    <property type="entry name" value="S5 DRBM DOMAIN-CONTAINING PROTEIN"/>
    <property type="match status" value="1"/>
</dbReference>
<dbReference type="InterPro" id="IPR004314">
    <property type="entry name" value="Neprosin"/>
</dbReference>
<dbReference type="SUPFAM" id="SSF54768">
    <property type="entry name" value="dsRNA-binding domain-like"/>
    <property type="match status" value="1"/>
</dbReference>
<feature type="compositionally biased region" description="Basic and acidic residues" evidence="7">
    <location>
        <begin position="98"/>
        <end position="114"/>
    </location>
</feature>
<dbReference type="PROSITE" id="PS50881">
    <property type="entry name" value="S5_DSRBD"/>
    <property type="match status" value="1"/>
</dbReference>
<keyword evidence="2" id="KW-0699">rRNA-binding</keyword>
<dbReference type="InterPro" id="IPR013810">
    <property type="entry name" value="Ribosomal_uS5_N"/>
</dbReference>
<evidence type="ECO:0000256" key="2">
    <source>
        <dbReference type="ARBA" id="ARBA00022730"/>
    </source>
</evidence>
<reference evidence="10 11" key="1">
    <citation type="submission" date="2024-01" db="EMBL/GenBank/DDBJ databases">
        <title>Genome assemblies of Stephania.</title>
        <authorList>
            <person name="Yang L."/>
        </authorList>
    </citation>
    <scope>NUCLEOTIDE SEQUENCE [LARGE SCALE GENOMIC DNA]</scope>
    <source>
        <strain evidence="10">JXDWG</strain>
        <tissue evidence="10">Leaf</tissue>
    </source>
</reference>
<feature type="compositionally biased region" description="Basic and acidic residues" evidence="7">
    <location>
        <begin position="70"/>
        <end position="84"/>
    </location>
</feature>